<gene>
    <name evidence="2" type="ORF">UABAM_00985</name>
</gene>
<dbReference type="Pfam" id="PF01521">
    <property type="entry name" value="Fe-S_biosyn"/>
    <property type="match status" value="1"/>
</dbReference>
<sequence length="111" mass="12010">MVNIITITEESAKQIQKIRKNDNIPDDQFLRVSVVGGGCSGFSYKLSFESEKREDDIVVAEHDVQLHVDAKSALYLSGTTLDYSGGLNGSGFEFTNPNAVRTCGCGSSFAI</sequence>
<organism evidence="2 3">
    <name type="scientific">Uabimicrobium amorphum</name>
    <dbReference type="NCBI Taxonomy" id="2596890"/>
    <lineage>
        <taxon>Bacteria</taxon>
        <taxon>Pseudomonadati</taxon>
        <taxon>Planctomycetota</taxon>
        <taxon>Candidatus Uabimicrobiia</taxon>
        <taxon>Candidatus Uabimicrobiales</taxon>
        <taxon>Candidatus Uabimicrobiaceae</taxon>
        <taxon>Candidatus Uabimicrobium</taxon>
    </lineage>
</organism>
<dbReference type="AlphaFoldDB" id="A0A5S9IJQ7"/>
<name>A0A5S9IJQ7_UABAM</name>
<keyword evidence="3" id="KW-1185">Reference proteome</keyword>
<dbReference type="EMBL" id="AP019860">
    <property type="protein sequence ID" value="BBM82642.1"/>
    <property type="molecule type" value="Genomic_DNA"/>
</dbReference>
<dbReference type="InterPro" id="IPR035903">
    <property type="entry name" value="HesB-like_dom_sf"/>
</dbReference>
<dbReference type="InterPro" id="IPR000361">
    <property type="entry name" value="ATAP_core_dom"/>
</dbReference>
<dbReference type="NCBIfam" id="TIGR00049">
    <property type="entry name" value="iron-sulfur cluster assembly accessory protein"/>
    <property type="match status" value="1"/>
</dbReference>
<feature type="domain" description="Core" evidence="1">
    <location>
        <begin position="5"/>
        <end position="106"/>
    </location>
</feature>
<dbReference type="InterPro" id="IPR017870">
    <property type="entry name" value="FeS_cluster_insertion_CS"/>
</dbReference>
<dbReference type="Proteomes" id="UP000326354">
    <property type="component" value="Chromosome"/>
</dbReference>
<accession>A0A5S9IJQ7</accession>
<dbReference type="Gene3D" id="2.60.300.12">
    <property type="entry name" value="HesB-like domain"/>
    <property type="match status" value="1"/>
</dbReference>
<dbReference type="OrthoDB" id="9801228at2"/>
<evidence type="ECO:0000313" key="2">
    <source>
        <dbReference type="EMBL" id="BBM82642.1"/>
    </source>
</evidence>
<dbReference type="RefSeq" id="WP_151966877.1">
    <property type="nucleotide sequence ID" value="NZ_AP019860.1"/>
</dbReference>
<dbReference type="GO" id="GO:0005506">
    <property type="term" value="F:iron ion binding"/>
    <property type="evidence" value="ECO:0007669"/>
    <property type="project" value="TreeGrafter"/>
</dbReference>
<reference evidence="2 3" key="1">
    <citation type="submission" date="2019-08" db="EMBL/GenBank/DDBJ databases">
        <title>Complete genome sequence of Candidatus Uab amorphum.</title>
        <authorList>
            <person name="Shiratori T."/>
            <person name="Suzuki S."/>
            <person name="Kakizawa Y."/>
            <person name="Ishida K."/>
        </authorList>
    </citation>
    <scope>NUCLEOTIDE SEQUENCE [LARGE SCALE GENOMIC DNA]</scope>
    <source>
        <strain evidence="2 3">SRT547</strain>
    </source>
</reference>
<dbReference type="GO" id="GO:0051539">
    <property type="term" value="F:4 iron, 4 sulfur cluster binding"/>
    <property type="evidence" value="ECO:0007669"/>
    <property type="project" value="TreeGrafter"/>
</dbReference>
<evidence type="ECO:0000259" key="1">
    <source>
        <dbReference type="Pfam" id="PF01521"/>
    </source>
</evidence>
<dbReference type="SUPFAM" id="SSF89360">
    <property type="entry name" value="HesB-like domain"/>
    <property type="match status" value="1"/>
</dbReference>
<dbReference type="FunFam" id="2.60.300.12:FF:000013">
    <property type="entry name" value="Iron-sulfur assembly protein 2"/>
    <property type="match status" value="1"/>
</dbReference>
<protein>
    <submittedName>
        <fullName evidence="2">Iron-sulfur-binding protein</fullName>
    </submittedName>
</protein>
<dbReference type="PANTHER" id="PTHR43011:SF1">
    <property type="entry name" value="IRON-SULFUR CLUSTER ASSEMBLY 2 HOMOLOG, MITOCHONDRIAL"/>
    <property type="match status" value="1"/>
</dbReference>
<dbReference type="PANTHER" id="PTHR43011">
    <property type="entry name" value="IRON-SULFUR CLUSTER ASSEMBLY 2 HOMOLOG, MITOCHONDRIAL"/>
    <property type="match status" value="1"/>
</dbReference>
<proteinExistence type="predicted"/>
<dbReference type="GO" id="GO:0051537">
    <property type="term" value="F:2 iron, 2 sulfur cluster binding"/>
    <property type="evidence" value="ECO:0007669"/>
    <property type="project" value="TreeGrafter"/>
</dbReference>
<evidence type="ECO:0000313" key="3">
    <source>
        <dbReference type="Proteomes" id="UP000326354"/>
    </source>
</evidence>
<dbReference type="KEGG" id="uam:UABAM_00985"/>
<dbReference type="GO" id="GO:0016226">
    <property type="term" value="P:iron-sulfur cluster assembly"/>
    <property type="evidence" value="ECO:0007669"/>
    <property type="project" value="InterPro"/>
</dbReference>
<dbReference type="InterPro" id="IPR016092">
    <property type="entry name" value="ATAP"/>
</dbReference>
<dbReference type="PROSITE" id="PS01152">
    <property type="entry name" value="HESB"/>
    <property type="match status" value="1"/>
</dbReference>